<keyword evidence="3" id="KW-0547">Nucleotide-binding</keyword>
<dbReference type="SUPFAM" id="SSF53633">
    <property type="entry name" value="Carbamate kinase-like"/>
    <property type="match status" value="1"/>
</dbReference>
<name>A0A2G6KC45_9BACT</name>
<evidence type="ECO:0000313" key="9">
    <source>
        <dbReference type="EMBL" id="PIE32542.1"/>
    </source>
</evidence>
<dbReference type="InterPro" id="IPR003964">
    <property type="entry name" value="Carb_kinase"/>
</dbReference>
<dbReference type="GO" id="GO:0008804">
    <property type="term" value="F:carbamate kinase activity"/>
    <property type="evidence" value="ECO:0007669"/>
    <property type="project" value="UniProtKB-UniRule"/>
</dbReference>
<reference evidence="9 10" key="1">
    <citation type="submission" date="2017-10" db="EMBL/GenBank/DDBJ databases">
        <title>Novel microbial diversity and functional potential in the marine mammal oral microbiome.</title>
        <authorList>
            <person name="Dudek N.K."/>
            <person name="Sun C.L."/>
            <person name="Burstein D."/>
            <person name="Kantor R.S."/>
            <person name="Aliaga Goltsman D.S."/>
            <person name="Bik E.M."/>
            <person name="Thomas B.C."/>
            <person name="Banfield J.F."/>
            <person name="Relman D.A."/>
        </authorList>
    </citation>
    <scope>NUCLEOTIDE SEQUENCE [LARGE SCALE GENOMIC DNA]</scope>
    <source>
        <strain evidence="9">DOLJORAL78_47_16</strain>
    </source>
</reference>
<evidence type="ECO:0000256" key="1">
    <source>
        <dbReference type="ARBA" id="ARBA00011066"/>
    </source>
</evidence>
<dbReference type="NCBIfam" id="TIGR00746">
    <property type="entry name" value="arcC"/>
    <property type="match status" value="1"/>
</dbReference>
<dbReference type="PANTHER" id="PTHR30409:SF1">
    <property type="entry name" value="CARBAMATE KINASE-RELATED"/>
    <property type="match status" value="1"/>
</dbReference>
<gene>
    <name evidence="9" type="primary">arcC</name>
    <name evidence="9" type="ORF">CSA56_15170</name>
</gene>
<accession>A0A2G6KC45</accession>
<comment type="similarity">
    <text evidence="1 7">Belongs to the carbamate kinase family.</text>
</comment>
<comment type="caution">
    <text evidence="9">The sequence shown here is derived from an EMBL/GenBank/DDBJ whole genome shotgun (WGS) entry which is preliminary data.</text>
</comment>
<keyword evidence="2 7" id="KW-0808">Transferase</keyword>
<sequence length="313" mass="33999">MKKTAVVALGGNAITQKGEEGNIAQQFSNTRKTLDGIMELIRREYRLVITHGNGPQVGNLFLMVEATRDLVPSVPLGVCVADTQGQMGYMIQQSLQNRLILEGYPSQVVSLVTQVLVDRDDPSFANPTKPIGPFYKKEEGQKIQQERGWKVVEDSGRGYRLVVPSPMPQRILESDVIKMLLHDGAIVIAGGGGGIPVIAEQDGTYQGIDAVVDKDFASSVLAQELHADLFLILTGVAQVAINFNTPEQKPFSRLHIDEAFAYLEQGHFPPGSMGPKIRAAIDFIETGGKETLITSIECVGEALEGKNGTRIVM</sequence>
<dbReference type="GO" id="GO:0019546">
    <property type="term" value="P:L-arginine deiminase pathway"/>
    <property type="evidence" value="ECO:0007669"/>
    <property type="project" value="TreeGrafter"/>
</dbReference>
<protein>
    <recommendedName>
        <fullName evidence="6 7">Carbamate kinase</fullName>
    </recommendedName>
</protein>
<dbReference type="FunFam" id="3.40.1160.10:FF:000007">
    <property type="entry name" value="Carbamate kinase"/>
    <property type="match status" value="1"/>
</dbReference>
<dbReference type="Pfam" id="PF00696">
    <property type="entry name" value="AA_kinase"/>
    <property type="match status" value="1"/>
</dbReference>
<dbReference type="PRINTS" id="PR01469">
    <property type="entry name" value="CARBMTKINASE"/>
</dbReference>
<evidence type="ECO:0000256" key="7">
    <source>
        <dbReference type="PIRNR" id="PIRNR000723"/>
    </source>
</evidence>
<dbReference type="InterPro" id="IPR001048">
    <property type="entry name" value="Asp/Glu/Uridylate_kinase"/>
</dbReference>
<keyword evidence="4 7" id="KW-0418">Kinase</keyword>
<dbReference type="Proteomes" id="UP000230821">
    <property type="component" value="Unassembled WGS sequence"/>
</dbReference>
<evidence type="ECO:0000256" key="2">
    <source>
        <dbReference type="ARBA" id="ARBA00022679"/>
    </source>
</evidence>
<proteinExistence type="inferred from homology"/>
<dbReference type="GO" id="GO:0005524">
    <property type="term" value="F:ATP binding"/>
    <property type="evidence" value="ECO:0007669"/>
    <property type="project" value="UniProtKB-KW"/>
</dbReference>
<dbReference type="EMBL" id="PDSK01000112">
    <property type="protein sequence ID" value="PIE32542.1"/>
    <property type="molecule type" value="Genomic_DNA"/>
</dbReference>
<evidence type="ECO:0000313" key="10">
    <source>
        <dbReference type="Proteomes" id="UP000230821"/>
    </source>
</evidence>
<dbReference type="Gene3D" id="3.40.1160.10">
    <property type="entry name" value="Acetylglutamate kinase-like"/>
    <property type="match status" value="1"/>
</dbReference>
<dbReference type="InterPro" id="IPR036393">
    <property type="entry name" value="AceGlu_kinase-like_sf"/>
</dbReference>
<keyword evidence="5" id="KW-0067">ATP-binding</keyword>
<dbReference type="NCBIfam" id="NF009007">
    <property type="entry name" value="PRK12352.1"/>
    <property type="match status" value="1"/>
</dbReference>
<dbReference type="GO" id="GO:0005829">
    <property type="term" value="C:cytosol"/>
    <property type="evidence" value="ECO:0007669"/>
    <property type="project" value="TreeGrafter"/>
</dbReference>
<organism evidence="9 10">
    <name type="scientific">candidate division KSB3 bacterium</name>
    <dbReference type="NCBI Taxonomy" id="2044937"/>
    <lineage>
        <taxon>Bacteria</taxon>
        <taxon>candidate division KSB3</taxon>
    </lineage>
</organism>
<feature type="domain" description="Aspartate/glutamate/uridylate kinase" evidence="8">
    <location>
        <begin position="3"/>
        <end position="295"/>
    </location>
</feature>
<evidence type="ECO:0000256" key="4">
    <source>
        <dbReference type="ARBA" id="ARBA00022777"/>
    </source>
</evidence>
<evidence type="ECO:0000256" key="6">
    <source>
        <dbReference type="NCBIfam" id="TIGR00746"/>
    </source>
</evidence>
<dbReference type="PANTHER" id="PTHR30409">
    <property type="entry name" value="CARBAMATE KINASE"/>
    <property type="match status" value="1"/>
</dbReference>
<dbReference type="AlphaFoldDB" id="A0A2G6KC45"/>
<dbReference type="CDD" id="cd04235">
    <property type="entry name" value="AAK_CK"/>
    <property type="match status" value="1"/>
</dbReference>
<dbReference type="PROSITE" id="PS01128">
    <property type="entry name" value="SHIKIMATE_KINASE"/>
    <property type="match status" value="1"/>
</dbReference>
<dbReference type="PIRSF" id="PIRSF000723">
    <property type="entry name" value="Carbamate_kin"/>
    <property type="match status" value="1"/>
</dbReference>
<evidence type="ECO:0000256" key="5">
    <source>
        <dbReference type="ARBA" id="ARBA00022840"/>
    </source>
</evidence>
<dbReference type="InterPro" id="IPR023000">
    <property type="entry name" value="Shikimate_kinase_CS"/>
</dbReference>
<evidence type="ECO:0000256" key="3">
    <source>
        <dbReference type="ARBA" id="ARBA00022741"/>
    </source>
</evidence>
<evidence type="ECO:0000259" key="8">
    <source>
        <dbReference type="Pfam" id="PF00696"/>
    </source>
</evidence>